<gene>
    <name evidence="2" type="ORF">CK203_006612</name>
</gene>
<name>A0A438KBJ5_VITVI</name>
<dbReference type="PANTHER" id="PTHR11439">
    <property type="entry name" value="GAG-POL-RELATED RETROTRANSPOSON"/>
    <property type="match status" value="1"/>
</dbReference>
<dbReference type="InterPro" id="IPR013103">
    <property type="entry name" value="RVT_2"/>
</dbReference>
<dbReference type="EMBL" id="QGNW01000011">
    <property type="protein sequence ID" value="RVX18589.1"/>
    <property type="molecule type" value="Genomic_DNA"/>
</dbReference>
<protein>
    <recommendedName>
        <fullName evidence="1">Reverse transcriptase Ty1/copia-type domain-containing protein</fullName>
    </recommendedName>
</protein>
<dbReference type="PANTHER" id="PTHR11439:SF463">
    <property type="entry name" value="REVERSE TRANSCRIPTASE TY1_COPIA-TYPE DOMAIN-CONTAINING PROTEIN"/>
    <property type="match status" value="1"/>
</dbReference>
<reference evidence="2 3" key="1">
    <citation type="journal article" date="2018" name="PLoS Genet.">
        <title>Population sequencing reveals clonal diversity and ancestral inbreeding in the grapevine cultivar Chardonnay.</title>
        <authorList>
            <person name="Roach M.J."/>
            <person name="Johnson D.L."/>
            <person name="Bohlmann J."/>
            <person name="van Vuuren H.J."/>
            <person name="Jones S.J."/>
            <person name="Pretorius I.S."/>
            <person name="Schmidt S.A."/>
            <person name="Borneman A.R."/>
        </authorList>
    </citation>
    <scope>NUCLEOTIDE SEQUENCE [LARGE SCALE GENOMIC DNA]</scope>
    <source>
        <strain evidence="3">cv. Chardonnay</strain>
        <tissue evidence="2">Leaf</tissue>
    </source>
</reference>
<dbReference type="AlphaFoldDB" id="A0A438KBJ5"/>
<evidence type="ECO:0000313" key="2">
    <source>
        <dbReference type="EMBL" id="RVX18589.1"/>
    </source>
</evidence>
<evidence type="ECO:0000313" key="3">
    <source>
        <dbReference type="Proteomes" id="UP000288805"/>
    </source>
</evidence>
<proteinExistence type="predicted"/>
<evidence type="ECO:0000259" key="1">
    <source>
        <dbReference type="Pfam" id="PF07727"/>
    </source>
</evidence>
<accession>A0A438KBJ5</accession>
<dbReference type="Pfam" id="PF07727">
    <property type="entry name" value="RVT_2"/>
    <property type="match status" value="1"/>
</dbReference>
<dbReference type="SUPFAM" id="SSF56672">
    <property type="entry name" value="DNA/RNA polymerases"/>
    <property type="match status" value="1"/>
</dbReference>
<comment type="caution">
    <text evidence="2">The sequence shown here is derived from an EMBL/GenBank/DDBJ whole genome shotgun (WGS) entry which is preliminary data.</text>
</comment>
<organism evidence="2 3">
    <name type="scientific">Vitis vinifera</name>
    <name type="common">Grape</name>
    <dbReference type="NCBI Taxonomy" id="29760"/>
    <lineage>
        <taxon>Eukaryota</taxon>
        <taxon>Viridiplantae</taxon>
        <taxon>Streptophyta</taxon>
        <taxon>Embryophyta</taxon>
        <taxon>Tracheophyta</taxon>
        <taxon>Spermatophyta</taxon>
        <taxon>Magnoliopsida</taxon>
        <taxon>eudicotyledons</taxon>
        <taxon>Gunneridae</taxon>
        <taxon>Pentapetalae</taxon>
        <taxon>rosids</taxon>
        <taxon>Vitales</taxon>
        <taxon>Vitaceae</taxon>
        <taxon>Viteae</taxon>
        <taxon>Vitis</taxon>
    </lineage>
</organism>
<dbReference type="InterPro" id="IPR043502">
    <property type="entry name" value="DNA/RNA_pol_sf"/>
</dbReference>
<sequence length="342" mass="39676">MKFSPKEKITTLIVYVDDIILIGNTLLETKRLKKVLASEFEIKDLESLRSFLGMEVGHAKKDIAFAVNLVNQFMHSQHEKHLAVVYRIIRTTFEYCTFAWGNPITWRSKKQSVVAQSNAKVEFKDMAYGICKTLWIAYILAKRHLRPNFKFIVNKLGMIDILRERVKHLGVFTYVNLDDHPTVTHFLFLLQVYPPQEKLAVLFNAQLATGWIIWGAEPAPNGTYMGREGEIRGETVLYANLGYITYVATIFRFNQSRPRLTVNSRTVPRKPKMRSESDSNYPTIYVETTVRCTHIKTLLSSVTLDAQIVKKWGLTENQHWRLHDWRLWKTLMASRRCFTASA</sequence>
<dbReference type="Proteomes" id="UP000288805">
    <property type="component" value="Unassembled WGS sequence"/>
</dbReference>
<feature type="domain" description="Reverse transcriptase Ty1/copia-type" evidence="1">
    <location>
        <begin position="12"/>
        <end position="62"/>
    </location>
</feature>